<evidence type="ECO:0000256" key="1">
    <source>
        <dbReference type="SAM" id="Phobius"/>
    </source>
</evidence>
<dbReference type="SUPFAM" id="SSF51261">
    <property type="entry name" value="Duplicated hybrid motif"/>
    <property type="match status" value="1"/>
</dbReference>
<reference evidence="2 3" key="1">
    <citation type="submission" date="2019-09" db="EMBL/GenBank/DDBJ databases">
        <title>Characterisation of the sponge microbiome using genome-centric metagenomics.</title>
        <authorList>
            <person name="Engelberts J.P."/>
            <person name="Robbins S.J."/>
            <person name="De Goeij J.M."/>
            <person name="Aranda M."/>
            <person name="Bell S.C."/>
            <person name="Webster N.S."/>
        </authorList>
    </citation>
    <scope>NUCLEOTIDE SEQUENCE [LARGE SCALE GENOMIC DNA]</scope>
    <source>
        <strain evidence="2">SB0662_bin_43</strain>
    </source>
</reference>
<dbReference type="GO" id="GO:0004222">
    <property type="term" value="F:metalloendopeptidase activity"/>
    <property type="evidence" value="ECO:0007669"/>
    <property type="project" value="TreeGrafter"/>
</dbReference>
<dbReference type="Gene3D" id="2.70.70.10">
    <property type="entry name" value="Glucose Permease (Domain IIA)"/>
    <property type="match status" value="1"/>
</dbReference>
<sequence>MPHQSQPFFCNTNRLITRMFLFLCVALCVFGVWGGETEGADVTEDPLTQLQEQERRAAITTLNNHECDPVGGQPCTDKCLVSKAPGSTGVVTCFPIRGIHEDWKLLTYSTQCALDFYPKKDSQPGWCNETEDGAYTQPVYSMWDGDLVHAYHTSSTCGKNVRIKHKPEQSGLNRVVYTDYCHLETMNVKDADNDEDGIQVKAGQYLGISGASGDKKRVNGNDYWKDRSNILCPNGTVVTSPNKCPCENTNPEECSPAPRVQCTGSHLHFRIHYEIPRGKEHRDVSIPETSLIQWPIFGWYFENQNYLYRHGHQDTTYFIGEPNPRCKNNPITRKEIYTPPGFDTKAGPQITYCSDGTIVTPPDTCPPGTTIRQPPPFTPPPRDINELIEDKRYETDAIGVGKHIVEKEAPLLKPCTEASATEDCLCDCTDREDCKCPPGKTKARNDRGEWVCRTPQLKLQVDWMPLDGQDLAAVSSPGEVVNYLFRLTLYIGIILAFLSLLVTGIMYILSSAAPALRRQALSRVRKIFTGLVILLLAYIILGFINTSITQTGIPSLSEQANECSIGNETTAIPPSSHTHNFEQVGQYSIMPIGRIIRDFYVTVQVEKDLCTEEKIEELPEPNNPEKSYRQDITSLKTYLKFYRIQDDDLDESRSREDYKTEELQKIALEDIGGELGLDEDDTQKWIDFAKNCGNLPYIFGGIKPENYDSTSSVHREPDKWGIYPSSTLLSVSAGNKDDLYYGGIKEIIADKCGVTYCRPPDTVTCKEPQPSAYCRTDTVCVARSDPEDNTSTCTQTGEVRRSCSDCGYLAAACCTDKTVSSAGYENTCSGNVFDMEKQDIYDLIDEIEEYNEKDLVDIANNMEKARKKARECEEGGQILYSCASLQAETGNLDDYNCDKLYIKDIGGDGLNLEARNIGDFNNELHFFCGNAANNHIHRQSELKIGALTQGPVFNDESDSIIIRETGFTTLKSDNNTINIQKHLANIHRLLNTIKGRSCNRTETNMCSQTYNNCAQPTPQCVDYTEKSPSPGDKACEETASEILDTTFDLGARTEGNAKLTRDLREYQQTMLNIIQTLKDITIEIQNDEIAARTQALIFSTNKDIEEYLQDQCGDDVEDCEVDEDEIQKKLEKLDQELPYVANVLSQSRYVEPARTCVEMKRYVDELKRTGKYVPNEAHLHEYACDGEQMRENSEYEDIEDFRTCEYKGSAPNEPEWLCEASVYCCPSRALEKKINSCEPMDLFKCRAS</sequence>
<proteinExistence type="predicted"/>
<feature type="transmembrane region" description="Helical" evidence="1">
    <location>
        <begin position="530"/>
        <end position="548"/>
    </location>
</feature>
<keyword evidence="1" id="KW-1133">Transmembrane helix</keyword>
<dbReference type="EMBL" id="VXOY01000020">
    <property type="protein sequence ID" value="MYE38362.1"/>
    <property type="molecule type" value="Genomic_DNA"/>
</dbReference>
<dbReference type="AlphaFoldDB" id="A0A845DA43"/>
<name>A0A845DA43_9BACT</name>
<feature type="transmembrane region" description="Helical" evidence="1">
    <location>
        <begin position="487"/>
        <end position="509"/>
    </location>
</feature>
<evidence type="ECO:0000313" key="3">
    <source>
        <dbReference type="Proteomes" id="UP000449092"/>
    </source>
</evidence>
<keyword evidence="1" id="KW-0812">Transmembrane</keyword>
<dbReference type="Proteomes" id="UP000449092">
    <property type="component" value="Unassembled WGS sequence"/>
</dbReference>
<gene>
    <name evidence="2" type="ORF">F4X82_02515</name>
</gene>
<protein>
    <submittedName>
        <fullName evidence="2">M23 family metallopeptidase</fullName>
    </submittedName>
</protein>
<keyword evidence="1" id="KW-0472">Membrane</keyword>
<organism evidence="2 3">
    <name type="scientific">Candidatus Spechtbacteria bacterium SB0662_bin_43</name>
    <dbReference type="NCBI Taxonomy" id="2604897"/>
    <lineage>
        <taxon>Bacteria</taxon>
        <taxon>Candidatus Spechtiibacteriota</taxon>
    </lineage>
</organism>
<dbReference type="PANTHER" id="PTHR21666">
    <property type="entry name" value="PEPTIDASE-RELATED"/>
    <property type="match status" value="1"/>
</dbReference>
<evidence type="ECO:0000313" key="2">
    <source>
        <dbReference type="EMBL" id="MYE38362.1"/>
    </source>
</evidence>
<dbReference type="InterPro" id="IPR011055">
    <property type="entry name" value="Dup_hybrid_motif"/>
</dbReference>
<dbReference type="InterPro" id="IPR050570">
    <property type="entry name" value="Cell_wall_metabolism_enzyme"/>
</dbReference>
<comment type="caution">
    <text evidence="2">The sequence shown here is derived from an EMBL/GenBank/DDBJ whole genome shotgun (WGS) entry which is preliminary data.</text>
</comment>
<accession>A0A845DA43</accession>
<dbReference type="PANTHER" id="PTHR21666:SF270">
    <property type="entry name" value="MUREIN HYDROLASE ACTIVATOR ENVC"/>
    <property type="match status" value="1"/>
</dbReference>